<feature type="region of interest" description="Disordered" evidence="1">
    <location>
        <begin position="59"/>
        <end position="89"/>
    </location>
</feature>
<proteinExistence type="predicted"/>
<name>A0AAE0YJK4_9GAST</name>
<dbReference type="AlphaFoldDB" id="A0AAE0YJK4"/>
<keyword evidence="3" id="KW-1185">Reference proteome</keyword>
<evidence type="ECO:0000313" key="2">
    <source>
        <dbReference type="EMBL" id="KAK3748155.1"/>
    </source>
</evidence>
<feature type="compositionally biased region" description="Polar residues" evidence="1">
    <location>
        <begin position="80"/>
        <end position="89"/>
    </location>
</feature>
<evidence type="ECO:0000313" key="3">
    <source>
        <dbReference type="Proteomes" id="UP001283361"/>
    </source>
</evidence>
<accession>A0AAE0YJK4</accession>
<reference evidence="2" key="1">
    <citation type="journal article" date="2023" name="G3 (Bethesda)">
        <title>A reference genome for the long-term kleptoplast-retaining sea slug Elysia crispata morphotype clarki.</title>
        <authorList>
            <person name="Eastman K.E."/>
            <person name="Pendleton A.L."/>
            <person name="Shaikh M.A."/>
            <person name="Suttiyut T."/>
            <person name="Ogas R."/>
            <person name="Tomko P."/>
            <person name="Gavelis G."/>
            <person name="Widhalm J.R."/>
            <person name="Wisecaver J.H."/>
        </authorList>
    </citation>
    <scope>NUCLEOTIDE SEQUENCE</scope>
    <source>
        <strain evidence="2">ECLA1</strain>
    </source>
</reference>
<evidence type="ECO:0000256" key="1">
    <source>
        <dbReference type="SAM" id="MobiDB-lite"/>
    </source>
</evidence>
<comment type="caution">
    <text evidence="2">The sequence shown here is derived from an EMBL/GenBank/DDBJ whole genome shotgun (WGS) entry which is preliminary data.</text>
</comment>
<sequence length="89" mass="10245">MNTEVTVWVKHKMNTEITVWLKDKMNTEVTVWVNNKMNTQVTVLVKVTLSLQERCHMLPARNDGHISETSDFSGHKKQTPKPSNRPSDP</sequence>
<organism evidence="2 3">
    <name type="scientific">Elysia crispata</name>
    <name type="common">lettuce slug</name>
    <dbReference type="NCBI Taxonomy" id="231223"/>
    <lineage>
        <taxon>Eukaryota</taxon>
        <taxon>Metazoa</taxon>
        <taxon>Spiralia</taxon>
        <taxon>Lophotrochozoa</taxon>
        <taxon>Mollusca</taxon>
        <taxon>Gastropoda</taxon>
        <taxon>Heterobranchia</taxon>
        <taxon>Euthyneura</taxon>
        <taxon>Panpulmonata</taxon>
        <taxon>Sacoglossa</taxon>
        <taxon>Placobranchoidea</taxon>
        <taxon>Plakobranchidae</taxon>
        <taxon>Elysia</taxon>
    </lineage>
</organism>
<dbReference type="EMBL" id="JAWDGP010006039">
    <property type="protein sequence ID" value="KAK3748155.1"/>
    <property type="molecule type" value="Genomic_DNA"/>
</dbReference>
<dbReference type="Proteomes" id="UP001283361">
    <property type="component" value="Unassembled WGS sequence"/>
</dbReference>
<gene>
    <name evidence="2" type="ORF">RRG08_062487</name>
</gene>
<protein>
    <submittedName>
        <fullName evidence="2">Uncharacterized protein</fullName>
    </submittedName>
</protein>